<evidence type="ECO:0000256" key="8">
    <source>
        <dbReference type="ARBA" id="ARBA00048679"/>
    </source>
</evidence>
<dbReference type="PANTHER" id="PTHR24356">
    <property type="entry name" value="SERINE/THREONINE-PROTEIN KINASE"/>
    <property type="match status" value="1"/>
</dbReference>
<feature type="domain" description="Protein kinase" evidence="10">
    <location>
        <begin position="76"/>
        <end position="349"/>
    </location>
</feature>
<dbReference type="PROSITE" id="PS00108">
    <property type="entry name" value="PROTEIN_KINASE_ST"/>
    <property type="match status" value="1"/>
</dbReference>
<dbReference type="PROSITE" id="PS50011">
    <property type="entry name" value="PROTEIN_KINASE_DOM"/>
    <property type="match status" value="1"/>
</dbReference>
<evidence type="ECO:0000313" key="12">
    <source>
        <dbReference type="Proteomes" id="UP001201163"/>
    </source>
</evidence>
<evidence type="ECO:0000256" key="2">
    <source>
        <dbReference type="ARBA" id="ARBA00022527"/>
    </source>
</evidence>
<evidence type="ECO:0000259" key="10">
    <source>
        <dbReference type="PROSITE" id="PS50011"/>
    </source>
</evidence>
<dbReference type="Proteomes" id="UP001201163">
    <property type="component" value="Unassembled WGS sequence"/>
</dbReference>
<evidence type="ECO:0000256" key="6">
    <source>
        <dbReference type="ARBA" id="ARBA00022840"/>
    </source>
</evidence>
<dbReference type="InterPro" id="IPR050236">
    <property type="entry name" value="Ser_Thr_kinase_AGC"/>
</dbReference>
<organism evidence="11 12">
    <name type="scientific">Lactarius akahatsu</name>
    <dbReference type="NCBI Taxonomy" id="416441"/>
    <lineage>
        <taxon>Eukaryota</taxon>
        <taxon>Fungi</taxon>
        <taxon>Dikarya</taxon>
        <taxon>Basidiomycota</taxon>
        <taxon>Agaricomycotina</taxon>
        <taxon>Agaricomycetes</taxon>
        <taxon>Russulales</taxon>
        <taxon>Russulaceae</taxon>
        <taxon>Lactarius</taxon>
    </lineage>
</organism>
<evidence type="ECO:0000256" key="4">
    <source>
        <dbReference type="ARBA" id="ARBA00022741"/>
    </source>
</evidence>
<comment type="caution">
    <text evidence="11">The sequence shown here is derived from an EMBL/GenBank/DDBJ whole genome shotgun (WGS) entry which is preliminary data.</text>
</comment>
<protein>
    <recommendedName>
        <fullName evidence="1">non-specific serine/threonine protein kinase</fullName>
        <ecNumber evidence="1">2.7.11.1</ecNumber>
    </recommendedName>
</protein>
<gene>
    <name evidence="11" type="ORF">EDB92DRAFT_1816074</name>
</gene>
<keyword evidence="3" id="KW-0808">Transferase</keyword>
<keyword evidence="6" id="KW-0067">ATP-binding</keyword>
<evidence type="ECO:0000313" key="11">
    <source>
        <dbReference type="EMBL" id="KAH8992235.1"/>
    </source>
</evidence>
<evidence type="ECO:0000256" key="9">
    <source>
        <dbReference type="SAM" id="MobiDB-lite"/>
    </source>
</evidence>
<comment type="catalytic activity">
    <reaction evidence="8">
        <text>L-seryl-[protein] + ATP = O-phospho-L-seryl-[protein] + ADP + H(+)</text>
        <dbReference type="Rhea" id="RHEA:17989"/>
        <dbReference type="Rhea" id="RHEA-COMP:9863"/>
        <dbReference type="Rhea" id="RHEA-COMP:11604"/>
        <dbReference type="ChEBI" id="CHEBI:15378"/>
        <dbReference type="ChEBI" id="CHEBI:29999"/>
        <dbReference type="ChEBI" id="CHEBI:30616"/>
        <dbReference type="ChEBI" id="CHEBI:83421"/>
        <dbReference type="ChEBI" id="CHEBI:456216"/>
        <dbReference type="EC" id="2.7.11.1"/>
    </reaction>
</comment>
<dbReference type="SUPFAM" id="SSF56112">
    <property type="entry name" value="Protein kinase-like (PK-like)"/>
    <property type="match status" value="1"/>
</dbReference>
<dbReference type="EC" id="2.7.11.1" evidence="1"/>
<feature type="compositionally biased region" description="Low complexity" evidence="9">
    <location>
        <begin position="28"/>
        <end position="52"/>
    </location>
</feature>
<feature type="region of interest" description="Disordered" evidence="9">
    <location>
        <begin position="28"/>
        <end position="54"/>
    </location>
</feature>
<dbReference type="SMART" id="SM00220">
    <property type="entry name" value="S_TKc"/>
    <property type="match status" value="1"/>
</dbReference>
<dbReference type="GO" id="GO:0035556">
    <property type="term" value="P:intracellular signal transduction"/>
    <property type="evidence" value="ECO:0007669"/>
    <property type="project" value="TreeGrafter"/>
</dbReference>
<dbReference type="GO" id="GO:0004674">
    <property type="term" value="F:protein serine/threonine kinase activity"/>
    <property type="evidence" value="ECO:0007669"/>
    <property type="project" value="UniProtKB-KW"/>
</dbReference>
<evidence type="ECO:0000256" key="5">
    <source>
        <dbReference type="ARBA" id="ARBA00022777"/>
    </source>
</evidence>
<dbReference type="InterPro" id="IPR008271">
    <property type="entry name" value="Ser/Thr_kinase_AS"/>
</dbReference>
<dbReference type="Gene3D" id="3.30.200.20">
    <property type="entry name" value="Phosphorylase Kinase, domain 1"/>
    <property type="match status" value="1"/>
</dbReference>
<dbReference type="GO" id="GO:0005524">
    <property type="term" value="F:ATP binding"/>
    <property type="evidence" value="ECO:0007669"/>
    <property type="project" value="UniProtKB-KW"/>
</dbReference>
<dbReference type="Gene3D" id="1.10.510.10">
    <property type="entry name" value="Transferase(Phosphotransferase) domain 1"/>
    <property type="match status" value="1"/>
</dbReference>
<keyword evidence="4" id="KW-0547">Nucleotide-binding</keyword>
<sequence>MHFQMRRLLSPPLSRNFVRRWSADALLAPDDPDSPSSSASSSTRASRSTDTRVSQLRSCALLGPPSPVLRDGERQYRVEGLIDAGAFGRVALATVVGTSSPVLVAIKVYGKDQLGATPRLDAMHDNECRIMSENARRDSIWFVRSRGAFGDAWNRYLVMDYYPNSLARIIFSRDYRPPRSAIRLWVEELALAMYELHDQRVVHCDLKPSNILVTWDGHIAIADFGISLTQNSESYDNEDKPFEQCVFFAYGGTYAYQAPELLIKHARASFTCAVDMWSLGVIIYEMYTGKCLFSPEASGVRNEVWGWDISAIVHHDIDDELARDLVTQLLEVEPDDRLRVTDLGWHPYFSETNWAAVAKRETVQVKLPKSELSSISWEDVLKFERLVVPESGVKHHQHTL</sequence>
<dbReference type="InterPro" id="IPR011009">
    <property type="entry name" value="Kinase-like_dom_sf"/>
</dbReference>
<dbReference type="InterPro" id="IPR000719">
    <property type="entry name" value="Prot_kinase_dom"/>
</dbReference>
<keyword evidence="12" id="KW-1185">Reference proteome</keyword>
<accession>A0AAD4LKX8</accession>
<name>A0AAD4LKX8_9AGAM</name>
<dbReference type="AlphaFoldDB" id="A0AAD4LKX8"/>
<dbReference type="PANTHER" id="PTHR24356:SF163">
    <property type="entry name" value="3-PHOSPHOINOSITIDE-DEPENDENT PROTEIN KINASE 1-RELATED"/>
    <property type="match status" value="1"/>
</dbReference>
<proteinExistence type="predicted"/>
<dbReference type="Pfam" id="PF00069">
    <property type="entry name" value="Pkinase"/>
    <property type="match status" value="1"/>
</dbReference>
<comment type="catalytic activity">
    <reaction evidence="7">
        <text>L-threonyl-[protein] + ATP = O-phospho-L-threonyl-[protein] + ADP + H(+)</text>
        <dbReference type="Rhea" id="RHEA:46608"/>
        <dbReference type="Rhea" id="RHEA-COMP:11060"/>
        <dbReference type="Rhea" id="RHEA-COMP:11605"/>
        <dbReference type="ChEBI" id="CHEBI:15378"/>
        <dbReference type="ChEBI" id="CHEBI:30013"/>
        <dbReference type="ChEBI" id="CHEBI:30616"/>
        <dbReference type="ChEBI" id="CHEBI:61977"/>
        <dbReference type="ChEBI" id="CHEBI:456216"/>
        <dbReference type="EC" id="2.7.11.1"/>
    </reaction>
</comment>
<keyword evidence="2" id="KW-0723">Serine/threonine-protein kinase</keyword>
<dbReference type="EMBL" id="JAKELL010000023">
    <property type="protein sequence ID" value="KAH8992235.1"/>
    <property type="molecule type" value="Genomic_DNA"/>
</dbReference>
<reference evidence="11" key="1">
    <citation type="submission" date="2022-01" db="EMBL/GenBank/DDBJ databases">
        <title>Comparative genomics reveals a dynamic genome evolution in the ectomycorrhizal milk-cap (Lactarius) mushrooms.</title>
        <authorList>
            <consortium name="DOE Joint Genome Institute"/>
            <person name="Lebreton A."/>
            <person name="Tang N."/>
            <person name="Kuo A."/>
            <person name="LaButti K."/>
            <person name="Drula E."/>
            <person name="Barry K."/>
            <person name="Clum A."/>
            <person name="Lipzen A."/>
            <person name="Mousain D."/>
            <person name="Ng V."/>
            <person name="Wang R."/>
            <person name="Wang X."/>
            <person name="Dai Y."/>
            <person name="Henrissat B."/>
            <person name="Grigoriev I.V."/>
            <person name="Guerin-Laguette A."/>
            <person name="Yu F."/>
            <person name="Martin F.M."/>
        </authorList>
    </citation>
    <scope>NUCLEOTIDE SEQUENCE</scope>
    <source>
        <strain evidence="11">QP</strain>
    </source>
</reference>
<evidence type="ECO:0000256" key="1">
    <source>
        <dbReference type="ARBA" id="ARBA00012513"/>
    </source>
</evidence>
<keyword evidence="5 11" id="KW-0418">Kinase</keyword>
<evidence type="ECO:0000256" key="7">
    <source>
        <dbReference type="ARBA" id="ARBA00047899"/>
    </source>
</evidence>
<evidence type="ECO:0000256" key="3">
    <source>
        <dbReference type="ARBA" id="ARBA00022679"/>
    </source>
</evidence>